<feature type="transmembrane region" description="Helical" evidence="2">
    <location>
        <begin position="20"/>
        <end position="36"/>
    </location>
</feature>
<evidence type="ECO:0000259" key="3">
    <source>
        <dbReference type="Pfam" id="PF20152"/>
    </source>
</evidence>
<keyword evidence="2" id="KW-0472">Membrane</keyword>
<evidence type="ECO:0000313" key="5">
    <source>
        <dbReference type="Proteomes" id="UP000521872"/>
    </source>
</evidence>
<keyword evidence="2" id="KW-1133">Transmembrane helix</keyword>
<feature type="region of interest" description="Disordered" evidence="1">
    <location>
        <begin position="324"/>
        <end position="359"/>
    </location>
</feature>
<reference evidence="4 5" key="1">
    <citation type="submission" date="2019-12" db="EMBL/GenBank/DDBJ databases">
        <authorList>
            <person name="Floudas D."/>
            <person name="Bentzer J."/>
            <person name="Ahren D."/>
            <person name="Johansson T."/>
            <person name="Persson P."/>
            <person name="Tunlid A."/>
        </authorList>
    </citation>
    <scope>NUCLEOTIDE SEQUENCE [LARGE SCALE GENOMIC DNA]</scope>
    <source>
        <strain evidence="4 5">CBS 102.39</strain>
    </source>
</reference>
<evidence type="ECO:0000256" key="2">
    <source>
        <dbReference type="SAM" id="Phobius"/>
    </source>
</evidence>
<feature type="domain" description="DUF6534" evidence="3">
    <location>
        <begin position="216"/>
        <end position="302"/>
    </location>
</feature>
<dbReference type="Proteomes" id="UP000521872">
    <property type="component" value="Unassembled WGS sequence"/>
</dbReference>
<keyword evidence="2" id="KW-0812">Transmembrane</keyword>
<feature type="transmembrane region" description="Helical" evidence="2">
    <location>
        <begin position="275"/>
        <end position="297"/>
    </location>
</feature>
<dbReference type="PANTHER" id="PTHR40465">
    <property type="entry name" value="CHROMOSOME 1, WHOLE GENOME SHOTGUN SEQUENCE"/>
    <property type="match status" value="1"/>
</dbReference>
<keyword evidence="5" id="KW-1185">Reference proteome</keyword>
<gene>
    <name evidence="4" type="ORF">D9613_011744</name>
</gene>
<accession>A0A8H4VK46</accession>
<sequence>MSVPSTRTLNFGLPKFDSTLGALYIGSSVATILYGCRGQALATNIRLADISRPIKQVHDSVLSTAEQAMMMAGIYRVLVTDFLNPLALLAGGPGDGVFIYVGFAFPRAQTAGLTLVDSPQCQLTVCEGVYQCLAPVVFLLAYMGCHCFQLQPKVATRFYSAHGGSSPERNGTSDFILLSPPGSYIDLAVNGFTQESPDGNTPGFILAFKLGTSAQVAYDVIVTTAMTWSLQRSRMGIKRKDHAIRIITLFTTNTNLITILFAIGGLVTFLTLPRATVYAGIEFILGKTNFNSFLAMLNARDYLREMFDNAGNTSTAYPQFHNAAHKGESGETTPGPHDGASLTLPDMSFSPGKSATTTV</sequence>
<name>A0A8H4VK46_9AGAR</name>
<dbReference type="PANTHER" id="PTHR40465:SF1">
    <property type="entry name" value="DUF6534 DOMAIN-CONTAINING PROTEIN"/>
    <property type="match status" value="1"/>
</dbReference>
<feature type="transmembrane region" description="Helical" evidence="2">
    <location>
        <begin position="243"/>
        <end position="269"/>
    </location>
</feature>
<organism evidence="4 5">
    <name type="scientific">Agrocybe pediades</name>
    <dbReference type="NCBI Taxonomy" id="84607"/>
    <lineage>
        <taxon>Eukaryota</taxon>
        <taxon>Fungi</taxon>
        <taxon>Dikarya</taxon>
        <taxon>Basidiomycota</taxon>
        <taxon>Agaricomycotina</taxon>
        <taxon>Agaricomycetes</taxon>
        <taxon>Agaricomycetidae</taxon>
        <taxon>Agaricales</taxon>
        <taxon>Agaricineae</taxon>
        <taxon>Strophariaceae</taxon>
        <taxon>Agrocybe</taxon>
    </lineage>
</organism>
<dbReference type="InterPro" id="IPR045339">
    <property type="entry name" value="DUF6534"/>
</dbReference>
<dbReference type="EMBL" id="JAACJL010000047">
    <property type="protein sequence ID" value="KAF4612793.1"/>
    <property type="molecule type" value="Genomic_DNA"/>
</dbReference>
<protein>
    <recommendedName>
        <fullName evidence="3">DUF6534 domain-containing protein</fullName>
    </recommendedName>
</protein>
<dbReference type="Pfam" id="PF20152">
    <property type="entry name" value="DUF6534"/>
    <property type="match status" value="1"/>
</dbReference>
<evidence type="ECO:0000313" key="4">
    <source>
        <dbReference type="EMBL" id="KAF4612793.1"/>
    </source>
</evidence>
<dbReference type="AlphaFoldDB" id="A0A8H4VK46"/>
<evidence type="ECO:0000256" key="1">
    <source>
        <dbReference type="SAM" id="MobiDB-lite"/>
    </source>
</evidence>
<proteinExistence type="predicted"/>
<comment type="caution">
    <text evidence="4">The sequence shown here is derived from an EMBL/GenBank/DDBJ whole genome shotgun (WGS) entry which is preliminary data.</text>
</comment>